<keyword evidence="4" id="KW-0833">Ubl conjugation pathway</keyword>
<dbReference type="OrthoDB" id="4089664at2759"/>
<dbReference type="GO" id="GO:0005829">
    <property type="term" value="C:cytosol"/>
    <property type="evidence" value="ECO:0007669"/>
    <property type="project" value="TreeGrafter"/>
</dbReference>
<evidence type="ECO:0000256" key="4">
    <source>
        <dbReference type="ARBA" id="ARBA00022786"/>
    </source>
</evidence>
<sequence>MIGLKSDLGQYALKNIYHLSSLPDAGLLSLGKNERLRMTHQVNYIHWPFVSQEEFNLACAYLNQRYTQAKQKSNSISLKISCRYIASTRSSYIQVIHLLQPPQDVAELSKALEKIGFDEYESYESEHEIDYINEENDKEVLCLLDSPPKYNPLPCQPYVIYEIHLHPTYRIPTLWFTLHDLNPEENAQDIETVYRYLVPTVYHSKLKSSGITGSLSAAPHPVTDIPAFFVHPCQTKEAMESFDCPIEDYLMVWIGIVGGSVGLWLPPEMAQTSEAT</sequence>
<keyword evidence="5" id="KW-0653">Protein transport</keyword>
<keyword evidence="6" id="KW-0072">Autophagy</keyword>
<comment type="caution">
    <text evidence="8">The sequence shown here is derived from an EMBL/GenBank/DDBJ whole genome shotgun (WGS) entry which is preliminary data.</text>
</comment>
<evidence type="ECO:0000256" key="1">
    <source>
        <dbReference type="ARBA" id="ARBA00005696"/>
    </source>
</evidence>
<evidence type="ECO:0000256" key="3">
    <source>
        <dbReference type="ARBA" id="ARBA00022679"/>
    </source>
</evidence>
<dbReference type="AlphaFoldDB" id="A0A2S4Q0Y2"/>
<dbReference type="PANTHER" id="PTHR14957:SF1">
    <property type="entry name" value="UBIQUITIN-LIKE-CONJUGATING ENZYME ATG10"/>
    <property type="match status" value="1"/>
</dbReference>
<evidence type="ECO:0000256" key="6">
    <source>
        <dbReference type="ARBA" id="ARBA00023006"/>
    </source>
</evidence>
<keyword evidence="5" id="KW-0813">Transport</keyword>
<evidence type="ECO:0000313" key="9">
    <source>
        <dbReference type="Proteomes" id="UP000237438"/>
    </source>
</evidence>
<dbReference type="Gene3D" id="3.30.1460.50">
    <property type="match status" value="1"/>
</dbReference>
<protein>
    <recommendedName>
        <fullName evidence="2">Ubiquitin-like-conjugating enzyme ATG10</fullName>
    </recommendedName>
    <alternativeName>
        <fullName evidence="7">Autophagy-related protein 10</fullName>
    </alternativeName>
</protein>
<organism evidence="8 9">
    <name type="scientific">Erysiphe pulchra</name>
    <dbReference type="NCBI Taxonomy" id="225359"/>
    <lineage>
        <taxon>Eukaryota</taxon>
        <taxon>Fungi</taxon>
        <taxon>Dikarya</taxon>
        <taxon>Ascomycota</taxon>
        <taxon>Pezizomycotina</taxon>
        <taxon>Leotiomycetes</taxon>
        <taxon>Erysiphales</taxon>
        <taxon>Erysiphaceae</taxon>
        <taxon>Erysiphe</taxon>
    </lineage>
</organism>
<keyword evidence="3" id="KW-0808">Transferase</keyword>
<dbReference type="STRING" id="225359.A0A2S4Q0Y2"/>
<dbReference type="Pfam" id="PF03987">
    <property type="entry name" value="Autophagy_act_C"/>
    <property type="match status" value="1"/>
</dbReference>
<comment type="similarity">
    <text evidence="1">Belongs to the ATG10 family.</text>
</comment>
<dbReference type="InterPro" id="IPR007135">
    <property type="entry name" value="Atg3/Atg10"/>
</dbReference>
<evidence type="ECO:0000313" key="8">
    <source>
        <dbReference type="EMBL" id="POS87945.1"/>
    </source>
</evidence>
<keyword evidence="9" id="KW-1185">Reference proteome</keyword>
<dbReference type="PANTHER" id="PTHR14957">
    <property type="entry name" value="UBIQUITIN-LIKE-CONJUGATING ENZYME ATG10"/>
    <property type="match status" value="1"/>
</dbReference>
<accession>A0A2S4Q0Y2</accession>
<proteinExistence type="inferred from homology"/>
<dbReference type="Proteomes" id="UP000237438">
    <property type="component" value="Unassembled WGS sequence"/>
</dbReference>
<evidence type="ECO:0000256" key="5">
    <source>
        <dbReference type="ARBA" id="ARBA00022927"/>
    </source>
</evidence>
<reference evidence="8 9" key="1">
    <citation type="submission" date="2017-10" db="EMBL/GenBank/DDBJ databases">
        <title>Development of genomic resources for the powdery mildew, Erysiphe pulchra.</title>
        <authorList>
            <person name="Wadl P.A."/>
            <person name="Mack B.M."/>
            <person name="Moore G."/>
            <person name="Beltz S.B."/>
        </authorList>
    </citation>
    <scope>NUCLEOTIDE SEQUENCE [LARGE SCALE GENOMIC DNA]</scope>
    <source>
        <strain evidence="8">Cflorida</strain>
    </source>
</reference>
<dbReference type="GO" id="GO:0000045">
    <property type="term" value="P:autophagosome assembly"/>
    <property type="evidence" value="ECO:0007669"/>
    <property type="project" value="TreeGrafter"/>
</dbReference>
<dbReference type="GO" id="GO:0000422">
    <property type="term" value="P:autophagy of mitochondrion"/>
    <property type="evidence" value="ECO:0007669"/>
    <property type="project" value="TreeGrafter"/>
</dbReference>
<name>A0A2S4Q0Y2_9PEZI</name>
<dbReference type="EMBL" id="PEDP01000052">
    <property type="protein sequence ID" value="POS87945.1"/>
    <property type="molecule type" value="Genomic_DNA"/>
</dbReference>
<evidence type="ECO:0000256" key="7">
    <source>
        <dbReference type="ARBA" id="ARBA00029833"/>
    </source>
</evidence>
<evidence type="ECO:0000256" key="2">
    <source>
        <dbReference type="ARBA" id="ARBA00021099"/>
    </source>
</evidence>
<dbReference type="GO" id="GO:0015031">
    <property type="term" value="P:protein transport"/>
    <property type="evidence" value="ECO:0007669"/>
    <property type="project" value="UniProtKB-KW"/>
</dbReference>
<dbReference type="GO" id="GO:0061651">
    <property type="term" value="F:Atg12 conjugating enzyme activity"/>
    <property type="evidence" value="ECO:0007669"/>
    <property type="project" value="TreeGrafter"/>
</dbReference>
<gene>
    <name evidence="8" type="ORF">EPUL_000700</name>
</gene>
<dbReference type="GO" id="GO:0032446">
    <property type="term" value="P:protein modification by small protein conjugation"/>
    <property type="evidence" value="ECO:0007669"/>
    <property type="project" value="TreeGrafter"/>
</dbReference>